<reference evidence="7 8" key="1">
    <citation type="submission" date="2024-02" db="EMBL/GenBank/DDBJ databases">
        <authorList>
            <person name="Chen Y."/>
            <person name="Shah S."/>
            <person name="Dougan E. K."/>
            <person name="Thang M."/>
            <person name="Chan C."/>
        </authorList>
    </citation>
    <scope>NUCLEOTIDE SEQUENCE [LARGE SCALE GENOMIC DNA]</scope>
</reference>
<dbReference type="EMBL" id="CAXAMN010027805">
    <property type="protein sequence ID" value="CAK9113037.1"/>
    <property type="molecule type" value="Genomic_DNA"/>
</dbReference>
<keyword evidence="8" id="KW-1185">Reference proteome</keyword>
<evidence type="ECO:0000256" key="1">
    <source>
        <dbReference type="ARBA" id="ARBA00004141"/>
    </source>
</evidence>
<dbReference type="InterPro" id="IPR007603">
    <property type="entry name" value="Choline_transptr-like"/>
</dbReference>
<keyword evidence="4 6" id="KW-1133">Transmembrane helix</keyword>
<evidence type="ECO:0000256" key="5">
    <source>
        <dbReference type="ARBA" id="ARBA00023136"/>
    </source>
</evidence>
<keyword evidence="5 6" id="KW-0472">Membrane</keyword>
<comment type="function">
    <text evidence="6">Choline transporter.</text>
</comment>
<proteinExistence type="inferred from homology"/>
<keyword evidence="3 6" id="KW-0812">Transmembrane</keyword>
<feature type="transmembrane region" description="Helical" evidence="6">
    <location>
        <begin position="278"/>
        <end position="299"/>
    </location>
</feature>
<evidence type="ECO:0000256" key="6">
    <source>
        <dbReference type="RuleBase" id="RU368066"/>
    </source>
</evidence>
<organism evidence="7 8">
    <name type="scientific">Durusdinium trenchii</name>
    <dbReference type="NCBI Taxonomy" id="1381693"/>
    <lineage>
        <taxon>Eukaryota</taxon>
        <taxon>Sar</taxon>
        <taxon>Alveolata</taxon>
        <taxon>Dinophyceae</taxon>
        <taxon>Suessiales</taxon>
        <taxon>Symbiodiniaceae</taxon>
        <taxon>Durusdinium</taxon>
    </lineage>
</organism>
<dbReference type="Proteomes" id="UP001642484">
    <property type="component" value="Unassembled WGS sequence"/>
</dbReference>
<evidence type="ECO:0000256" key="3">
    <source>
        <dbReference type="ARBA" id="ARBA00022692"/>
    </source>
</evidence>
<feature type="transmembrane region" description="Helical" evidence="6">
    <location>
        <begin position="72"/>
        <end position="91"/>
    </location>
</feature>
<accession>A0ABP0SKW3</accession>
<protein>
    <recommendedName>
        <fullName evidence="6">Choline transporter-like protein</fullName>
    </recommendedName>
</protein>
<feature type="transmembrane region" description="Helical" evidence="6">
    <location>
        <begin position="97"/>
        <end position="118"/>
    </location>
</feature>
<name>A0ABP0SKW3_9DINO</name>
<dbReference type="Pfam" id="PF04515">
    <property type="entry name" value="Choline_transpo"/>
    <property type="match status" value="1"/>
</dbReference>
<comment type="subcellular location">
    <subcellularLocation>
        <location evidence="6">Cell membrane</location>
        <topology evidence="6">Multi-pass membrane protein</topology>
    </subcellularLocation>
    <subcellularLocation>
        <location evidence="1">Membrane</location>
        <topology evidence="1">Multi-pass membrane protein</topology>
    </subcellularLocation>
</comment>
<feature type="transmembrane region" description="Helical" evidence="6">
    <location>
        <begin position="196"/>
        <end position="217"/>
    </location>
</feature>
<evidence type="ECO:0000256" key="4">
    <source>
        <dbReference type="ARBA" id="ARBA00022989"/>
    </source>
</evidence>
<gene>
    <name evidence="7" type="ORF">CCMP2556_LOCUS52345</name>
</gene>
<comment type="similarity">
    <text evidence="2 6">Belongs to the CTL (choline transporter-like) family.</text>
</comment>
<comment type="caution">
    <text evidence="7">The sequence shown here is derived from an EMBL/GenBank/DDBJ whole genome shotgun (WGS) entry which is preliminary data.</text>
</comment>
<sequence length="388" mass="41354">MLPGLDSSAIPVAEMTEPELQEVSFAGYRSFPVAGILCMPDGASEEVVDLAHRNWALLLVLQVSDLWHHKELLLVATVLSVILVLVFLCAVETCAVLLTNAAISALVIIPGLFGGLLLHKEQQGQMPQAAEDLGVASYLGIVNGHGLIIGIAGVAASCIVLACACFQCGKCAEAATAVQEAADCLMTMPSLLLEPLVSLLAKLPIGAAGCMVFLMLITSGDYGVSVDLTRILELTSQVAFMHMATDGTEGYCESTSYACEVIFNKAGKWTAVEGVGTMFVALGVGSIAAGTGFLVWLLTKTLDRYTDVDSGQYVSDPDSMALASGLIGLVMSLCFLHHFQTITDTIVYCRGLVAHRDGVEKDVDEHYSHCWDCCCRDESHETERLLKK</sequence>
<evidence type="ECO:0000313" key="8">
    <source>
        <dbReference type="Proteomes" id="UP001642484"/>
    </source>
</evidence>
<evidence type="ECO:0000256" key="2">
    <source>
        <dbReference type="ARBA" id="ARBA00007168"/>
    </source>
</evidence>
<evidence type="ECO:0000313" key="7">
    <source>
        <dbReference type="EMBL" id="CAK9113037.1"/>
    </source>
</evidence>
<comment type="caution">
    <text evidence="6">Lacks conserved residue(s) required for the propagation of feature annotation.</text>
</comment>